<sequence>MSGVARLVTYSSHA</sequence>
<organism evidence="1 2">
    <name type="scientific">Zea mays</name>
    <name type="common">Maize</name>
    <dbReference type="NCBI Taxonomy" id="4577"/>
    <lineage>
        <taxon>Eukaryota</taxon>
        <taxon>Viridiplantae</taxon>
        <taxon>Streptophyta</taxon>
        <taxon>Embryophyta</taxon>
        <taxon>Tracheophyta</taxon>
        <taxon>Spermatophyta</taxon>
        <taxon>Magnoliopsida</taxon>
        <taxon>Liliopsida</taxon>
        <taxon>Poales</taxon>
        <taxon>Poaceae</taxon>
        <taxon>PACMAD clade</taxon>
        <taxon>Panicoideae</taxon>
        <taxon>Andropogonodae</taxon>
        <taxon>Andropogoneae</taxon>
        <taxon>Tripsacinae</taxon>
        <taxon>Zea</taxon>
    </lineage>
</organism>
<protein>
    <submittedName>
        <fullName evidence="1">Uncharacterized protein</fullName>
    </submittedName>
</protein>
<reference evidence="1 2" key="1">
    <citation type="journal article" date="2018" name="Nat. Genet.">
        <title>Extensive intraspecific gene order and gene structural variations between Mo17 and other maize genomes.</title>
        <authorList>
            <person name="Sun S."/>
            <person name="Zhou Y."/>
            <person name="Chen J."/>
            <person name="Shi J."/>
            <person name="Zhao H."/>
            <person name="Zhao H."/>
            <person name="Song W."/>
            <person name="Zhang M."/>
            <person name="Cui Y."/>
            <person name="Dong X."/>
            <person name="Liu H."/>
            <person name="Ma X."/>
            <person name="Jiao Y."/>
            <person name="Wang B."/>
            <person name="Wei X."/>
            <person name="Stein J.C."/>
            <person name="Glaubitz J.C."/>
            <person name="Lu F."/>
            <person name="Yu G."/>
            <person name="Liang C."/>
            <person name="Fengler K."/>
            <person name="Li B."/>
            <person name="Rafalski A."/>
            <person name="Schnable P.S."/>
            <person name="Ware D.H."/>
            <person name="Buckler E.S."/>
            <person name="Lai J."/>
        </authorList>
    </citation>
    <scope>NUCLEOTIDE SEQUENCE [LARGE SCALE GENOMIC DNA]</scope>
    <source>
        <strain evidence="2">cv. Missouri 17</strain>
        <tissue evidence="1">Seedling</tissue>
    </source>
</reference>
<dbReference type="EMBL" id="NCVQ01000002">
    <property type="protein sequence ID" value="PWZ46280.1"/>
    <property type="molecule type" value="Genomic_DNA"/>
</dbReference>
<evidence type="ECO:0000313" key="2">
    <source>
        <dbReference type="Proteomes" id="UP000251960"/>
    </source>
</evidence>
<accession>A0A3L6GD10</accession>
<comment type="caution">
    <text evidence="1">The sequence shown here is derived from an EMBL/GenBank/DDBJ whole genome shotgun (WGS) entry which is preliminary data.</text>
</comment>
<dbReference type="Proteomes" id="UP000251960">
    <property type="component" value="Chromosome 10"/>
</dbReference>
<name>A0A3L6GD10_MAIZE</name>
<evidence type="ECO:0000313" key="1">
    <source>
        <dbReference type="EMBL" id="PWZ46280.1"/>
    </source>
</evidence>
<gene>
    <name evidence="1" type="ORF">Zm00014a_024659</name>
</gene>
<proteinExistence type="predicted"/>